<evidence type="ECO:0000313" key="2">
    <source>
        <dbReference type="Proteomes" id="UP000075304"/>
    </source>
</evidence>
<accession>A0A150KDA1</accession>
<dbReference type="Proteomes" id="UP000075304">
    <property type="component" value="Unassembled WGS sequence"/>
</dbReference>
<evidence type="ECO:0000313" key="1">
    <source>
        <dbReference type="EMBL" id="KYC67396.1"/>
    </source>
</evidence>
<proteinExistence type="predicted"/>
<protein>
    <submittedName>
        <fullName evidence="1">Uncharacterized protein</fullName>
    </submittedName>
</protein>
<dbReference type="EMBL" id="LQYI01000073">
    <property type="protein sequence ID" value="KYC67396.1"/>
    <property type="molecule type" value="Genomic_DNA"/>
</dbReference>
<organism evidence="1 2">
    <name type="scientific">Heyndrickxia coagulans</name>
    <name type="common">Weizmannia coagulans</name>
    <dbReference type="NCBI Taxonomy" id="1398"/>
    <lineage>
        <taxon>Bacteria</taxon>
        <taxon>Bacillati</taxon>
        <taxon>Bacillota</taxon>
        <taxon>Bacilli</taxon>
        <taxon>Bacillales</taxon>
        <taxon>Bacillaceae</taxon>
        <taxon>Heyndrickxia</taxon>
    </lineage>
</organism>
<sequence>MYVLEKAAGFPVFRNVLYQFMMQTAALWQKNRFEISEGQSGFPDLYQLDET</sequence>
<dbReference type="PATRIC" id="fig|1398.25.peg.3651"/>
<gene>
    <name evidence="1" type="ORF">B4099_2013</name>
</gene>
<reference evidence="1 2" key="1">
    <citation type="submission" date="2016-01" db="EMBL/GenBank/DDBJ databases">
        <title>Genome Sequences of Twelve Sporeforming Bacillus Species Isolated from Foods.</title>
        <authorList>
            <person name="Berendsen E.M."/>
            <person name="Wells-Bennik M.H."/>
            <person name="Krawcyk A.O."/>
            <person name="De Jong A."/>
            <person name="Holsappel S."/>
            <person name="Eijlander R.T."/>
            <person name="Kuipers O.P."/>
        </authorList>
    </citation>
    <scope>NUCLEOTIDE SEQUENCE [LARGE SCALE GENOMIC DNA]</scope>
    <source>
        <strain evidence="1 2">B4099</strain>
    </source>
</reference>
<dbReference type="AlphaFoldDB" id="A0A150KDA1"/>
<name>A0A150KDA1_HEYCO</name>
<comment type="caution">
    <text evidence="1">The sequence shown here is derived from an EMBL/GenBank/DDBJ whole genome shotgun (WGS) entry which is preliminary data.</text>
</comment>